<gene>
    <name evidence="1" type="ORF">MarbSA_00690</name>
</gene>
<organism evidence="1 2">
    <name type="scientific">Methanobrevibacter arboriphilus</name>
    <dbReference type="NCBI Taxonomy" id="39441"/>
    <lineage>
        <taxon>Archaea</taxon>
        <taxon>Methanobacteriati</taxon>
        <taxon>Methanobacteriota</taxon>
        <taxon>Methanomada group</taxon>
        <taxon>Methanobacteria</taxon>
        <taxon>Methanobacteriales</taxon>
        <taxon>Methanobacteriaceae</taxon>
        <taxon>Methanobrevibacter</taxon>
    </lineage>
</organism>
<proteinExistence type="predicted"/>
<evidence type="ECO:0000313" key="2">
    <source>
        <dbReference type="Proteomes" id="UP000825015"/>
    </source>
</evidence>
<evidence type="ECO:0000313" key="1">
    <source>
        <dbReference type="EMBL" id="BBL61029.1"/>
    </source>
</evidence>
<dbReference type="Proteomes" id="UP000825015">
    <property type="component" value="Chromosome"/>
</dbReference>
<reference evidence="1" key="1">
    <citation type="submission" date="2019-06" db="EMBL/GenBank/DDBJ databases">
        <title>Complete genome sequence of Methanobrevibacter arboriphilus strain SA.</title>
        <authorList>
            <person name="Asakawa S."/>
        </authorList>
    </citation>
    <scope>NUCLEOTIDE SEQUENCE</scope>
    <source>
        <strain evidence="1">SA</strain>
    </source>
</reference>
<sequence length="107" mass="12964">MSKNNEYIKEITRENILEELKTSYNTLKNKLINGRIKDNEKEKIRIQQYKVLNQIAKTMNDILKQKELAEMQEEIKEIKEAIQKPLPDYLIEREQKELDEMIEYFES</sequence>
<name>A0ACA8R0W7_METAZ</name>
<accession>A0ACA8R0W7</accession>
<dbReference type="EMBL" id="AP019779">
    <property type="protein sequence ID" value="BBL61029.1"/>
    <property type="molecule type" value="Genomic_DNA"/>
</dbReference>
<keyword evidence="2" id="KW-1185">Reference proteome</keyword>
<protein>
    <submittedName>
        <fullName evidence="1">Uncharacterized protein</fullName>
    </submittedName>
</protein>